<evidence type="ECO:0000259" key="11">
    <source>
        <dbReference type="PROSITE" id="PS51745"/>
    </source>
</evidence>
<evidence type="ECO:0000256" key="2">
    <source>
        <dbReference type="ARBA" id="ARBA00004123"/>
    </source>
</evidence>
<evidence type="ECO:0000256" key="4">
    <source>
        <dbReference type="ARBA" id="ARBA00011726"/>
    </source>
</evidence>
<accession>A0AAV9FIA0</accession>
<keyword evidence="13" id="KW-1185">Reference proteome</keyword>
<keyword evidence="7 10" id="KW-0804">Transcription</keyword>
<dbReference type="GO" id="GO:0009734">
    <property type="term" value="P:auxin-activated signaling pathway"/>
    <property type="evidence" value="ECO:0007669"/>
    <property type="project" value="UniProtKB-UniRule"/>
</dbReference>
<reference evidence="12" key="1">
    <citation type="journal article" date="2023" name="Nat. Commun.">
        <title>Diploid and tetraploid genomes of Acorus and the evolution of monocots.</title>
        <authorList>
            <person name="Ma L."/>
            <person name="Liu K.W."/>
            <person name="Li Z."/>
            <person name="Hsiao Y.Y."/>
            <person name="Qi Y."/>
            <person name="Fu T."/>
            <person name="Tang G.D."/>
            <person name="Zhang D."/>
            <person name="Sun W.H."/>
            <person name="Liu D.K."/>
            <person name="Li Y."/>
            <person name="Chen G.Z."/>
            <person name="Liu X.D."/>
            <person name="Liao X.Y."/>
            <person name="Jiang Y.T."/>
            <person name="Yu X."/>
            <person name="Hao Y."/>
            <person name="Huang J."/>
            <person name="Zhao X.W."/>
            <person name="Ke S."/>
            <person name="Chen Y.Y."/>
            <person name="Wu W.L."/>
            <person name="Hsu J.L."/>
            <person name="Lin Y.F."/>
            <person name="Huang M.D."/>
            <person name="Li C.Y."/>
            <person name="Huang L."/>
            <person name="Wang Z.W."/>
            <person name="Zhao X."/>
            <person name="Zhong W.Y."/>
            <person name="Peng D.H."/>
            <person name="Ahmad S."/>
            <person name="Lan S."/>
            <person name="Zhang J.S."/>
            <person name="Tsai W.C."/>
            <person name="Van de Peer Y."/>
            <person name="Liu Z.J."/>
        </authorList>
    </citation>
    <scope>NUCLEOTIDE SEQUENCE</scope>
    <source>
        <strain evidence="12">CP</strain>
    </source>
</reference>
<comment type="subunit">
    <text evidence="4 10">Homodimers and heterodimers.</text>
</comment>
<dbReference type="Gene3D" id="3.10.20.90">
    <property type="entry name" value="Phosphatidylinositol 3-kinase Catalytic Subunit, Chain A, domain 1"/>
    <property type="match status" value="1"/>
</dbReference>
<dbReference type="PROSITE" id="PS51745">
    <property type="entry name" value="PB1"/>
    <property type="match status" value="1"/>
</dbReference>
<evidence type="ECO:0000256" key="1">
    <source>
        <dbReference type="ARBA" id="ARBA00002159"/>
    </source>
</evidence>
<organism evidence="12 13">
    <name type="scientific">Acorus calamus</name>
    <name type="common">Sweet flag</name>
    <dbReference type="NCBI Taxonomy" id="4465"/>
    <lineage>
        <taxon>Eukaryota</taxon>
        <taxon>Viridiplantae</taxon>
        <taxon>Streptophyta</taxon>
        <taxon>Embryophyta</taxon>
        <taxon>Tracheophyta</taxon>
        <taxon>Spermatophyta</taxon>
        <taxon>Magnoliopsida</taxon>
        <taxon>Liliopsida</taxon>
        <taxon>Acoraceae</taxon>
        <taxon>Acorus</taxon>
    </lineage>
</organism>
<keyword evidence="8 10" id="KW-0539">Nucleus</keyword>
<proteinExistence type="inferred from homology"/>
<dbReference type="InterPro" id="IPR003311">
    <property type="entry name" value="AUX_IAA"/>
</dbReference>
<keyword evidence="6 10" id="KW-0805">Transcription regulation</keyword>
<keyword evidence="5 10" id="KW-0678">Repressor</keyword>
<dbReference type="AlphaFoldDB" id="A0AAV9FIA0"/>
<comment type="similarity">
    <text evidence="3 10">Belongs to the Aux/IAA family.</text>
</comment>
<evidence type="ECO:0000256" key="6">
    <source>
        <dbReference type="ARBA" id="ARBA00023015"/>
    </source>
</evidence>
<comment type="caution">
    <text evidence="12">The sequence shown here is derived from an EMBL/GenBank/DDBJ whole genome shotgun (WGS) entry which is preliminary data.</text>
</comment>
<dbReference type="Pfam" id="PF02309">
    <property type="entry name" value="AUX_IAA"/>
    <property type="match status" value="1"/>
</dbReference>
<feature type="domain" description="PB1" evidence="11">
    <location>
        <begin position="238"/>
        <end position="340"/>
    </location>
</feature>
<dbReference type="GO" id="GO:0006355">
    <property type="term" value="P:regulation of DNA-templated transcription"/>
    <property type="evidence" value="ECO:0007669"/>
    <property type="project" value="InterPro"/>
</dbReference>
<evidence type="ECO:0000256" key="5">
    <source>
        <dbReference type="ARBA" id="ARBA00022491"/>
    </source>
</evidence>
<protein>
    <recommendedName>
        <fullName evidence="10">Auxin-responsive protein</fullName>
    </recommendedName>
</protein>
<dbReference type="PANTHER" id="PTHR31734">
    <property type="entry name" value="AUXIN-RESPONSIVE PROTEIN IAA17"/>
    <property type="match status" value="1"/>
</dbReference>
<keyword evidence="9 10" id="KW-0927">Auxin signaling pathway</keyword>
<dbReference type="FunFam" id="3.10.20.90:FF:000078">
    <property type="entry name" value="Auxin-responsive protein"/>
    <property type="match status" value="1"/>
</dbReference>
<dbReference type="InterPro" id="IPR033389">
    <property type="entry name" value="AUX/IAA_dom"/>
</dbReference>
<sequence length="358" mass="38592">MPPPSLGVAEGGDSTVLLVASSASTDSTCQSGLTTLKERNYMGLSESSSMESCSVVSPMDKDTSLNLKATELCLGLPGFQSPERDTDISLTSSAKLDEKLLFPLLPSKSVVSGNKRGFSDAMDGFSEKNWMNSGANALLSSRVPPNSGPKPVSVKEVNGASSSSILKEIATPTMPQDRSHVLSESSRNQMGSTNNNAHAPAAKAQVVGWPPIRSFRKNTLASNLKTNEEVDGKPGSGALFVKVSMDGAPYLRKVDLRNYTAYQEFSSALEKMFSCFTIGQCGPHGVPGKDMLSESKLRDLLHGSEYVLTYEDKDGDWMLVGDVPWEMFINSCKRLRIMKSSDAIGLAPRAMEKCRNRN</sequence>
<reference evidence="12" key="2">
    <citation type="submission" date="2023-06" db="EMBL/GenBank/DDBJ databases">
        <authorList>
            <person name="Ma L."/>
            <person name="Liu K.-W."/>
            <person name="Li Z."/>
            <person name="Hsiao Y.-Y."/>
            <person name="Qi Y."/>
            <person name="Fu T."/>
            <person name="Tang G."/>
            <person name="Zhang D."/>
            <person name="Sun W.-H."/>
            <person name="Liu D.-K."/>
            <person name="Li Y."/>
            <person name="Chen G.-Z."/>
            <person name="Liu X.-D."/>
            <person name="Liao X.-Y."/>
            <person name="Jiang Y.-T."/>
            <person name="Yu X."/>
            <person name="Hao Y."/>
            <person name="Huang J."/>
            <person name="Zhao X.-W."/>
            <person name="Ke S."/>
            <person name="Chen Y.-Y."/>
            <person name="Wu W.-L."/>
            <person name="Hsu J.-L."/>
            <person name="Lin Y.-F."/>
            <person name="Huang M.-D."/>
            <person name="Li C.-Y."/>
            <person name="Huang L."/>
            <person name="Wang Z.-W."/>
            <person name="Zhao X."/>
            <person name="Zhong W.-Y."/>
            <person name="Peng D.-H."/>
            <person name="Ahmad S."/>
            <person name="Lan S."/>
            <person name="Zhang J.-S."/>
            <person name="Tsai W.-C."/>
            <person name="Van De Peer Y."/>
            <person name="Liu Z.-J."/>
        </authorList>
    </citation>
    <scope>NUCLEOTIDE SEQUENCE</scope>
    <source>
        <strain evidence="12">CP</strain>
        <tissue evidence="12">Leaves</tissue>
    </source>
</reference>
<dbReference type="Proteomes" id="UP001180020">
    <property type="component" value="Unassembled WGS sequence"/>
</dbReference>
<dbReference type="SUPFAM" id="SSF54277">
    <property type="entry name" value="CAD &amp; PB1 domains"/>
    <property type="match status" value="1"/>
</dbReference>
<evidence type="ECO:0000256" key="9">
    <source>
        <dbReference type="ARBA" id="ARBA00023294"/>
    </source>
</evidence>
<evidence type="ECO:0000256" key="8">
    <source>
        <dbReference type="ARBA" id="ARBA00023242"/>
    </source>
</evidence>
<comment type="subcellular location">
    <subcellularLocation>
        <location evidence="2 10">Nucleus</location>
    </subcellularLocation>
</comment>
<evidence type="ECO:0000313" key="13">
    <source>
        <dbReference type="Proteomes" id="UP001180020"/>
    </source>
</evidence>
<gene>
    <name evidence="12" type="primary">IAA8</name>
    <name evidence="12" type="ORF">QJS10_CPA02g00192</name>
</gene>
<dbReference type="InterPro" id="IPR053793">
    <property type="entry name" value="PB1-like"/>
</dbReference>
<dbReference type="EMBL" id="JAUJYO010000002">
    <property type="protein sequence ID" value="KAK1324173.1"/>
    <property type="molecule type" value="Genomic_DNA"/>
</dbReference>
<name>A0AAV9FIA0_ACOCL</name>
<evidence type="ECO:0000256" key="7">
    <source>
        <dbReference type="ARBA" id="ARBA00023163"/>
    </source>
</evidence>
<evidence type="ECO:0000256" key="10">
    <source>
        <dbReference type="RuleBase" id="RU004549"/>
    </source>
</evidence>
<evidence type="ECO:0000256" key="3">
    <source>
        <dbReference type="ARBA" id="ARBA00006728"/>
    </source>
</evidence>
<evidence type="ECO:0000313" key="12">
    <source>
        <dbReference type="EMBL" id="KAK1324173.1"/>
    </source>
</evidence>
<dbReference type="PANTHER" id="PTHR31734:SF138">
    <property type="entry name" value="AUXIN-RESPONSIVE PROTEIN IAA8"/>
    <property type="match status" value="1"/>
</dbReference>
<comment type="function">
    <text evidence="1 10">Aux/IAA proteins are short-lived transcriptional factors that function as repressors of early auxin response genes at low auxin concentrations.</text>
</comment>
<dbReference type="GO" id="GO:0005634">
    <property type="term" value="C:nucleus"/>
    <property type="evidence" value="ECO:0007669"/>
    <property type="project" value="UniProtKB-SubCell"/>
</dbReference>